<proteinExistence type="inferred from homology"/>
<dbReference type="SUPFAM" id="SSF55729">
    <property type="entry name" value="Acyl-CoA N-acyltransferases (Nat)"/>
    <property type="match status" value="1"/>
</dbReference>
<dbReference type="GO" id="GO:0016747">
    <property type="term" value="F:acyltransferase activity, transferring groups other than amino-acyl groups"/>
    <property type="evidence" value="ECO:0007669"/>
    <property type="project" value="InterPro"/>
</dbReference>
<dbReference type="Gene3D" id="3.40.630.30">
    <property type="match status" value="1"/>
</dbReference>
<dbReference type="AlphaFoldDB" id="A0A4V2W3V5"/>
<evidence type="ECO:0000313" key="4">
    <source>
        <dbReference type="EMBL" id="TCV93539.1"/>
    </source>
</evidence>
<comment type="caution">
    <text evidence="4">The sequence shown here is derived from an EMBL/GenBank/DDBJ whole genome shotgun (WGS) entry which is preliminary data.</text>
</comment>
<evidence type="ECO:0000256" key="2">
    <source>
        <dbReference type="ARBA" id="ARBA00072224"/>
    </source>
</evidence>
<reference evidence="4 5" key="1">
    <citation type="submission" date="2019-03" db="EMBL/GenBank/DDBJ databases">
        <title>Genomic Encyclopedia of Type Strains, Phase IV (KMG-IV): sequencing the most valuable type-strain genomes for metagenomic binning, comparative biology and taxonomic classification.</title>
        <authorList>
            <person name="Goeker M."/>
        </authorList>
    </citation>
    <scope>NUCLEOTIDE SEQUENCE [LARGE SCALE GENOMIC DNA]</scope>
    <source>
        <strain evidence="4 5">DSM 19580</strain>
    </source>
</reference>
<evidence type="ECO:0000313" key="5">
    <source>
        <dbReference type="Proteomes" id="UP000295719"/>
    </source>
</evidence>
<dbReference type="OrthoDB" id="9796171at2"/>
<dbReference type="PROSITE" id="PS51186">
    <property type="entry name" value="GNAT"/>
    <property type="match status" value="1"/>
</dbReference>
<keyword evidence="5" id="KW-1185">Reference proteome</keyword>
<sequence>MDLLWQSWHHNELDTRTLYAILALRNRVFIIEQHCLYQDVDGNDLKNDHRHITAFKNQELIAYARILTHDQGVSIGRVIISEQARGYKLGQQLMTRTLADCHAFWPGQKISLSAQAHLQDFYRRSGFTATTDVYDEDGIPHIGMTYRPL</sequence>
<dbReference type="FunFam" id="3.40.630.30:FF:000035">
    <property type="entry name" value="GNAT family N-acetyltransferase"/>
    <property type="match status" value="1"/>
</dbReference>
<feature type="domain" description="N-acetyltransferase" evidence="3">
    <location>
        <begin position="8"/>
        <end position="149"/>
    </location>
</feature>
<dbReference type="InterPro" id="IPR016181">
    <property type="entry name" value="Acyl_CoA_acyltransferase"/>
</dbReference>
<evidence type="ECO:0000256" key="1">
    <source>
        <dbReference type="ARBA" id="ARBA00009623"/>
    </source>
</evidence>
<dbReference type="EMBL" id="SMCR01000009">
    <property type="protein sequence ID" value="TCV93539.1"/>
    <property type="molecule type" value="Genomic_DNA"/>
</dbReference>
<dbReference type="Proteomes" id="UP000295719">
    <property type="component" value="Unassembled WGS sequence"/>
</dbReference>
<dbReference type="Pfam" id="PF13673">
    <property type="entry name" value="Acetyltransf_10"/>
    <property type="match status" value="1"/>
</dbReference>
<name>A0A4V2W3V5_9GAMM</name>
<protein>
    <recommendedName>
        <fullName evidence="2">Protein ElaA</fullName>
    </recommendedName>
</protein>
<dbReference type="NCBIfam" id="NF007644">
    <property type="entry name" value="PRK10314.1"/>
    <property type="match status" value="1"/>
</dbReference>
<evidence type="ECO:0000259" key="3">
    <source>
        <dbReference type="PROSITE" id="PS51186"/>
    </source>
</evidence>
<organism evidence="4 5">
    <name type="scientific">Biostraticola tofi</name>
    <dbReference type="NCBI Taxonomy" id="466109"/>
    <lineage>
        <taxon>Bacteria</taxon>
        <taxon>Pseudomonadati</taxon>
        <taxon>Pseudomonadota</taxon>
        <taxon>Gammaproteobacteria</taxon>
        <taxon>Enterobacterales</taxon>
        <taxon>Bruguierivoracaceae</taxon>
        <taxon>Biostraticola</taxon>
    </lineage>
</organism>
<dbReference type="RefSeq" id="WP_131866744.1">
    <property type="nucleotide sequence ID" value="NZ_SMCR01000009.1"/>
</dbReference>
<dbReference type="InterPro" id="IPR000182">
    <property type="entry name" value="GNAT_dom"/>
</dbReference>
<accession>A0A4V2W3V5</accession>
<comment type="similarity">
    <text evidence="1">Belongs to the UPF0039 (ElaA) family.</text>
</comment>
<gene>
    <name evidence="4" type="ORF">EDC52_10995</name>
</gene>